<reference evidence="2" key="1">
    <citation type="submission" date="2021-11" db="EMBL/GenBank/DDBJ databases">
        <authorList>
            <consortium name="Genoscope - CEA"/>
            <person name="William W."/>
        </authorList>
    </citation>
    <scope>NUCLEOTIDE SEQUENCE</scope>
</reference>
<accession>A0A8J2T353</accession>
<evidence type="ECO:0008006" key="4">
    <source>
        <dbReference type="Google" id="ProtNLM"/>
    </source>
</evidence>
<dbReference type="AlphaFoldDB" id="A0A8J2T353"/>
<comment type="caution">
    <text evidence="2">The sequence shown here is derived from an EMBL/GenBank/DDBJ whole genome shotgun (WGS) entry which is preliminary data.</text>
</comment>
<evidence type="ECO:0000256" key="1">
    <source>
        <dbReference type="SAM" id="SignalP"/>
    </source>
</evidence>
<evidence type="ECO:0000313" key="2">
    <source>
        <dbReference type="EMBL" id="CAH0379663.1"/>
    </source>
</evidence>
<sequence>MARPLLGALLLARLATAQDIDIKRIENPGVVLYKTSGPLPEARLGDDFPGSFPARFLRQAWGLEGPHSPEGAALVNATGVCTSSEITDEFFGQAMLERAKAMFDDRGLRHELDAFLQSGVSNTHSPTPRRMYWVGIDILPNQSLALHSHPNVEFVYVAAGVMHEWRCPKCPVKRKYIPEEIKTNGKTIEKYWGPDLHKVNAKARGMFRHDAYNAGDMFINAIGDVHQSYTEEEGVKLLVMWGDGNADVPLEQLPRHSDFLNVGAAKAWD</sequence>
<dbReference type="Proteomes" id="UP000789595">
    <property type="component" value="Unassembled WGS sequence"/>
</dbReference>
<name>A0A8J2T353_9STRA</name>
<keyword evidence="1" id="KW-0732">Signal</keyword>
<gene>
    <name evidence="2" type="ORF">PECAL_6P12920</name>
</gene>
<evidence type="ECO:0000313" key="3">
    <source>
        <dbReference type="Proteomes" id="UP000789595"/>
    </source>
</evidence>
<dbReference type="EMBL" id="CAKKNE010000006">
    <property type="protein sequence ID" value="CAH0379663.1"/>
    <property type="molecule type" value="Genomic_DNA"/>
</dbReference>
<keyword evidence="3" id="KW-1185">Reference proteome</keyword>
<dbReference type="SUPFAM" id="SSF51182">
    <property type="entry name" value="RmlC-like cupins"/>
    <property type="match status" value="1"/>
</dbReference>
<proteinExistence type="predicted"/>
<feature type="chain" id="PRO_5035199947" description="Cupin type-1 domain-containing protein" evidence="1">
    <location>
        <begin position="18"/>
        <end position="269"/>
    </location>
</feature>
<protein>
    <recommendedName>
        <fullName evidence="4">Cupin type-1 domain-containing protein</fullName>
    </recommendedName>
</protein>
<organism evidence="2 3">
    <name type="scientific">Pelagomonas calceolata</name>
    <dbReference type="NCBI Taxonomy" id="35677"/>
    <lineage>
        <taxon>Eukaryota</taxon>
        <taxon>Sar</taxon>
        <taxon>Stramenopiles</taxon>
        <taxon>Ochrophyta</taxon>
        <taxon>Pelagophyceae</taxon>
        <taxon>Pelagomonadales</taxon>
        <taxon>Pelagomonadaceae</taxon>
        <taxon>Pelagomonas</taxon>
    </lineage>
</organism>
<feature type="signal peptide" evidence="1">
    <location>
        <begin position="1"/>
        <end position="17"/>
    </location>
</feature>
<dbReference type="InterPro" id="IPR011051">
    <property type="entry name" value="RmlC_Cupin_sf"/>
</dbReference>